<dbReference type="AlphaFoldDB" id="A0A366H4K1"/>
<dbReference type="InterPro" id="IPR050445">
    <property type="entry name" value="Bact_polysacc_biosynth/exp"/>
</dbReference>
<evidence type="ECO:0000256" key="3">
    <source>
        <dbReference type="ARBA" id="ARBA00022692"/>
    </source>
</evidence>
<dbReference type="Gene3D" id="3.30.1890.10">
    <property type="entry name" value="FepE-like"/>
    <property type="match status" value="1"/>
</dbReference>
<keyword evidence="4 6" id="KW-1133">Transmembrane helix</keyword>
<evidence type="ECO:0000256" key="4">
    <source>
        <dbReference type="ARBA" id="ARBA00022989"/>
    </source>
</evidence>
<gene>
    <name evidence="8" type="ORF">DFR37_111134</name>
</gene>
<feature type="domain" description="Polysaccharide chain length determinant N-terminal" evidence="7">
    <location>
        <begin position="15"/>
        <end position="104"/>
    </location>
</feature>
<keyword evidence="9" id="KW-1185">Reference proteome</keyword>
<evidence type="ECO:0000256" key="6">
    <source>
        <dbReference type="SAM" id="Phobius"/>
    </source>
</evidence>
<dbReference type="InterPro" id="IPR003856">
    <property type="entry name" value="LPS_length_determ_N"/>
</dbReference>
<evidence type="ECO:0000256" key="2">
    <source>
        <dbReference type="ARBA" id="ARBA00022475"/>
    </source>
</evidence>
<dbReference type="PANTHER" id="PTHR32309:SF13">
    <property type="entry name" value="FERRIC ENTEROBACTIN TRANSPORT PROTEIN FEPE"/>
    <property type="match status" value="1"/>
</dbReference>
<evidence type="ECO:0000256" key="1">
    <source>
        <dbReference type="ARBA" id="ARBA00004651"/>
    </source>
</evidence>
<accession>A0A366H4K1</accession>
<dbReference type="Pfam" id="PF02706">
    <property type="entry name" value="Wzz"/>
    <property type="match status" value="1"/>
</dbReference>
<keyword evidence="2" id="KW-1003">Cell membrane</keyword>
<proteinExistence type="predicted"/>
<evidence type="ECO:0000256" key="5">
    <source>
        <dbReference type="ARBA" id="ARBA00023136"/>
    </source>
</evidence>
<name>A0A366H4K1_9BURK</name>
<feature type="transmembrane region" description="Helical" evidence="6">
    <location>
        <begin position="31"/>
        <end position="49"/>
    </location>
</feature>
<evidence type="ECO:0000313" key="8">
    <source>
        <dbReference type="EMBL" id="RBP36826.1"/>
    </source>
</evidence>
<dbReference type="Proteomes" id="UP000253628">
    <property type="component" value="Unassembled WGS sequence"/>
</dbReference>
<dbReference type="EMBL" id="QNRQ01000011">
    <property type="protein sequence ID" value="RBP36826.1"/>
    <property type="molecule type" value="Genomic_DNA"/>
</dbReference>
<comment type="caution">
    <text evidence="8">The sequence shown here is derived from an EMBL/GenBank/DDBJ whole genome shotgun (WGS) entry which is preliminary data.</text>
</comment>
<keyword evidence="3 6" id="KW-0812">Transmembrane</keyword>
<evidence type="ECO:0000313" key="9">
    <source>
        <dbReference type="Proteomes" id="UP000253628"/>
    </source>
</evidence>
<dbReference type="RefSeq" id="WP_113934485.1">
    <property type="nucleotide sequence ID" value="NZ_JACCEU010000003.1"/>
</dbReference>
<dbReference type="GO" id="GO:0005886">
    <property type="term" value="C:plasma membrane"/>
    <property type="evidence" value="ECO:0007669"/>
    <property type="project" value="UniProtKB-SubCell"/>
</dbReference>
<protein>
    <submittedName>
        <fullName evidence="8">Chain length determinant protein (Polysaccharide antigen chain regulator)</fullName>
    </submittedName>
</protein>
<organism evidence="8 9">
    <name type="scientific">Eoetvoesiella caeni</name>
    <dbReference type="NCBI Taxonomy" id="645616"/>
    <lineage>
        <taxon>Bacteria</taxon>
        <taxon>Pseudomonadati</taxon>
        <taxon>Pseudomonadota</taxon>
        <taxon>Betaproteobacteria</taxon>
        <taxon>Burkholderiales</taxon>
        <taxon>Alcaligenaceae</taxon>
        <taxon>Eoetvoesiella</taxon>
    </lineage>
</organism>
<dbReference type="OrthoDB" id="6535795at2"/>
<sequence>MTQSALQYASSRNDDEIDLLELFRLLWQKKIVILAFVVAATLLALAYAFTAAEKWTSVAYVRAPRVEQLKAYLEQRRALARVTGNKPVDIAALSNKLFNDFIQLSVTEQVKHAFFLGSPYYKSQTQDAEEQSSRSVLQRLADKDLQIKAPGKNEISPSYTLSFTAAKAGDAQRVLTAYIDAVNKQALALVDREFGDSLNAGVLSRQAEASDIEFQVEHARKRYIADLEAALSTARNAGIKEYTVGQHLPGSAVIELRNVDRLFMLGEKYLSAELATANDSPLLFPPRYYELTRELQMLEPMLEYQAAPSDSYSYQLAPTLPLSREAPKRSLIVVLGVILGGMLGCGWVLVTAALRRPKLQDTKPQGAAA</sequence>
<reference evidence="8 9" key="1">
    <citation type="submission" date="2018-06" db="EMBL/GenBank/DDBJ databases">
        <title>Genomic Encyclopedia of Type Strains, Phase IV (KMG-IV): sequencing the most valuable type-strain genomes for metagenomic binning, comparative biology and taxonomic classification.</title>
        <authorList>
            <person name="Goeker M."/>
        </authorList>
    </citation>
    <scope>NUCLEOTIDE SEQUENCE [LARGE SCALE GENOMIC DNA]</scope>
    <source>
        <strain evidence="8 9">DSM 25520</strain>
    </source>
</reference>
<dbReference type="PANTHER" id="PTHR32309">
    <property type="entry name" value="TYROSINE-PROTEIN KINASE"/>
    <property type="match status" value="1"/>
</dbReference>
<feature type="transmembrane region" description="Helical" evidence="6">
    <location>
        <begin position="331"/>
        <end position="354"/>
    </location>
</feature>
<comment type="subcellular location">
    <subcellularLocation>
        <location evidence="1">Cell membrane</location>
        <topology evidence="1">Multi-pass membrane protein</topology>
    </subcellularLocation>
</comment>
<keyword evidence="5 6" id="KW-0472">Membrane</keyword>
<dbReference type="SUPFAM" id="SSF160355">
    <property type="entry name" value="Bacterial polysaccharide co-polymerase-like"/>
    <property type="match status" value="1"/>
</dbReference>
<dbReference type="GO" id="GO:0004713">
    <property type="term" value="F:protein tyrosine kinase activity"/>
    <property type="evidence" value="ECO:0007669"/>
    <property type="project" value="TreeGrafter"/>
</dbReference>
<evidence type="ECO:0000259" key="7">
    <source>
        <dbReference type="Pfam" id="PF02706"/>
    </source>
</evidence>